<gene>
    <name evidence="1" type="ORF">Dsin_012764</name>
</gene>
<reference evidence="1" key="1">
    <citation type="journal article" date="2023" name="Plant J.">
        <title>Genome sequences and population genomics provide insights into the demographic history, inbreeding, and mutation load of two 'living fossil' tree species of Dipteronia.</title>
        <authorList>
            <person name="Feng Y."/>
            <person name="Comes H.P."/>
            <person name="Chen J."/>
            <person name="Zhu S."/>
            <person name="Lu R."/>
            <person name="Zhang X."/>
            <person name="Li P."/>
            <person name="Qiu J."/>
            <person name="Olsen K.M."/>
            <person name="Qiu Y."/>
        </authorList>
    </citation>
    <scope>NUCLEOTIDE SEQUENCE</scope>
    <source>
        <strain evidence="1">NBL</strain>
    </source>
</reference>
<evidence type="ECO:0000313" key="1">
    <source>
        <dbReference type="EMBL" id="KAK3218794.1"/>
    </source>
</evidence>
<proteinExistence type="predicted"/>
<evidence type="ECO:0000313" key="2">
    <source>
        <dbReference type="Proteomes" id="UP001281410"/>
    </source>
</evidence>
<dbReference type="EMBL" id="JANJYJ010000004">
    <property type="protein sequence ID" value="KAK3218794.1"/>
    <property type="molecule type" value="Genomic_DNA"/>
</dbReference>
<sequence>MYPMLCEEDESPFAMENVCGLKILNMQTTLLDDLRAYIRDLFQELREDLRELFRETRLPMHDHRDDVRTVLDRVVGAPLGMDASEDDTCSNISYSEVIEVNIWSEFGCFESGLLSDGKVANYEAQILQRGQQIVYRSMSDMPRYVSDTLI</sequence>
<dbReference type="AlphaFoldDB" id="A0AAE0AJW7"/>
<protein>
    <submittedName>
        <fullName evidence="1">Uncharacterized protein</fullName>
    </submittedName>
</protein>
<dbReference type="Proteomes" id="UP001281410">
    <property type="component" value="Unassembled WGS sequence"/>
</dbReference>
<name>A0AAE0AJW7_9ROSI</name>
<comment type="caution">
    <text evidence="1">The sequence shown here is derived from an EMBL/GenBank/DDBJ whole genome shotgun (WGS) entry which is preliminary data.</text>
</comment>
<keyword evidence="2" id="KW-1185">Reference proteome</keyword>
<accession>A0AAE0AJW7</accession>
<organism evidence="1 2">
    <name type="scientific">Dipteronia sinensis</name>
    <dbReference type="NCBI Taxonomy" id="43782"/>
    <lineage>
        <taxon>Eukaryota</taxon>
        <taxon>Viridiplantae</taxon>
        <taxon>Streptophyta</taxon>
        <taxon>Embryophyta</taxon>
        <taxon>Tracheophyta</taxon>
        <taxon>Spermatophyta</taxon>
        <taxon>Magnoliopsida</taxon>
        <taxon>eudicotyledons</taxon>
        <taxon>Gunneridae</taxon>
        <taxon>Pentapetalae</taxon>
        <taxon>rosids</taxon>
        <taxon>malvids</taxon>
        <taxon>Sapindales</taxon>
        <taxon>Sapindaceae</taxon>
        <taxon>Hippocastanoideae</taxon>
        <taxon>Acereae</taxon>
        <taxon>Dipteronia</taxon>
    </lineage>
</organism>